<feature type="transmembrane region" description="Helical" evidence="7">
    <location>
        <begin position="309"/>
        <end position="325"/>
    </location>
</feature>
<evidence type="ECO:0000256" key="4">
    <source>
        <dbReference type="ARBA" id="ARBA00022692"/>
    </source>
</evidence>
<dbReference type="AlphaFoldDB" id="A0A6N4STN3"/>
<dbReference type="KEGG" id="chu:CHU_2419"/>
<evidence type="ECO:0000313" key="8">
    <source>
        <dbReference type="EMBL" id="ABG59675.1"/>
    </source>
</evidence>
<dbReference type="GO" id="GO:0042158">
    <property type="term" value="P:lipoprotein biosynthetic process"/>
    <property type="evidence" value="ECO:0007669"/>
    <property type="project" value="UniProtKB-UniRule"/>
</dbReference>
<reference evidence="8 9" key="1">
    <citation type="journal article" date="2007" name="Appl. Environ. Microbiol.">
        <title>Genome sequence of the cellulolytic gliding bacterium Cytophaga hutchinsonii.</title>
        <authorList>
            <person name="Xie G."/>
            <person name="Bruce D.C."/>
            <person name="Challacombe J.F."/>
            <person name="Chertkov O."/>
            <person name="Detter J.C."/>
            <person name="Gilna P."/>
            <person name="Han C.S."/>
            <person name="Lucas S."/>
            <person name="Misra M."/>
            <person name="Myers G.L."/>
            <person name="Richardson P."/>
            <person name="Tapia R."/>
            <person name="Thayer N."/>
            <person name="Thompson L.S."/>
            <person name="Brettin T.S."/>
            <person name="Henrissat B."/>
            <person name="Wilson D.B."/>
            <person name="McBride M.J."/>
        </authorList>
    </citation>
    <scope>NUCLEOTIDE SEQUENCE [LARGE SCALE GENOMIC DNA]</scope>
    <source>
        <strain evidence="9">ATCC 33406 / DSM 1761 / CIP 103989 / NBRC 15051 / NCIMB 9469 / D465</strain>
    </source>
</reference>
<evidence type="ECO:0000256" key="3">
    <source>
        <dbReference type="ARBA" id="ARBA00022679"/>
    </source>
</evidence>
<keyword evidence="8" id="KW-0328">Glycosyltransferase</keyword>
<keyword evidence="2 7" id="KW-1003">Cell membrane</keyword>
<feature type="binding site" evidence="7">
    <location>
        <position position="150"/>
    </location>
    <ligand>
        <name>a 1,2-diacyl-sn-glycero-3-phospho-(1'-sn-glycerol)</name>
        <dbReference type="ChEBI" id="CHEBI:64716"/>
    </ligand>
</feature>
<evidence type="ECO:0000256" key="5">
    <source>
        <dbReference type="ARBA" id="ARBA00022989"/>
    </source>
</evidence>
<dbReference type="EMBL" id="CP000383">
    <property type="protein sequence ID" value="ABG59675.1"/>
    <property type="molecule type" value="Genomic_DNA"/>
</dbReference>
<dbReference type="PANTHER" id="PTHR30589:SF0">
    <property type="entry name" value="PHOSPHATIDYLGLYCEROL--PROLIPOPROTEIN DIACYLGLYCERYL TRANSFERASE"/>
    <property type="match status" value="1"/>
</dbReference>
<sequence>MLNYIIWNVAPYLAEIGNFELHWYSILFAAGFYFSFRIMTSIYVSEGRKESDVEKLAIYMFLATLIGARLGHCIFYDWEYFQHHMLEIFLPVEFEPEFKFTGFRGLASHGAAFGIIFAVWLYSRKYKTQRFLYVLDRVVIVVALAGACIRMGNLMNSEIIGKPAASLTSFVFTYPTKDHLIQSFGDKYIKKVSFKELGNDSVSYGFPTTELKMTLITKRIDSAESFVNNQIRKSLYKSSSYSEHILLPTDKNMFLGTRIIDGKTQEIDVLIYGIPRYPAQLFEAISSFLLFLLLYGLYKRFGAETPEGLLFGLFVVILFSLRFFYEIFKENQSEFENGMTWNMGQILSIPLVLAGIFVLIRSFTLKRKNTSEKN</sequence>
<keyword evidence="4 7" id="KW-0812">Transmembrane</keyword>
<evidence type="ECO:0000313" key="9">
    <source>
        <dbReference type="Proteomes" id="UP000001822"/>
    </source>
</evidence>
<dbReference type="EC" id="2.5.1.145" evidence="7"/>
<evidence type="ECO:0000256" key="1">
    <source>
        <dbReference type="ARBA" id="ARBA00007150"/>
    </source>
</evidence>
<dbReference type="UniPathway" id="UPA00664"/>
<feature type="transmembrane region" description="Helical" evidence="7">
    <location>
        <begin position="277"/>
        <end position="297"/>
    </location>
</feature>
<dbReference type="HAMAP" id="MF_01147">
    <property type="entry name" value="Lgt"/>
    <property type="match status" value="1"/>
</dbReference>
<comment type="catalytic activity">
    <reaction evidence="7">
        <text>L-cysteinyl-[prolipoprotein] + a 1,2-diacyl-sn-glycero-3-phospho-(1'-sn-glycerol) = an S-1,2-diacyl-sn-glyceryl-L-cysteinyl-[prolipoprotein] + sn-glycerol 1-phosphate + H(+)</text>
        <dbReference type="Rhea" id="RHEA:56712"/>
        <dbReference type="Rhea" id="RHEA-COMP:14679"/>
        <dbReference type="Rhea" id="RHEA-COMP:14680"/>
        <dbReference type="ChEBI" id="CHEBI:15378"/>
        <dbReference type="ChEBI" id="CHEBI:29950"/>
        <dbReference type="ChEBI" id="CHEBI:57685"/>
        <dbReference type="ChEBI" id="CHEBI:64716"/>
        <dbReference type="ChEBI" id="CHEBI:140658"/>
        <dbReference type="EC" id="2.5.1.145"/>
    </reaction>
</comment>
<dbReference type="PANTHER" id="PTHR30589">
    <property type="entry name" value="PROLIPOPROTEIN DIACYLGLYCERYL TRANSFERASE"/>
    <property type="match status" value="1"/>
</dbReference>
<dbReference type="Proteomes" id="UP000001822">
    <property type="component" value="Chromosome"/>
</dbReference>
<feature type="transmembrane region" description="Helical" evidence="7">
    <location>
        <begin position="56"/>
        <end position="78"/>
    </location>
</feature>
<gene>
    <name evidence="7 8" type="primary">lgt</name>
    <name evidence="8" type="ordered locus">CHU_2419</name>
</gene>
<feature type="transmembrane region" description="Helical" evidence="7">
    <location>
        <begin position="134"/>
        <end position="152"/>
    </location>
</feature>
<feature type="transmembrane region" description="Helical" evidence="7">
    <location>
        <begin position="345"/>
        <end position="364"/>
    </location>
</feature>
<keyword evidence="6 7" id="KW-0472">Membrane</keyword>
<keyword evidence="9" id="KW-1185">Reference proteome</keyword>
<accession>A0A6N4STN3</accession>
<dbReference type="InterPro" id="IPR001640">
    <property type="entry name" value="Lgt"/>
</dbReference>
<keyword evidence="3 7" id="KW-0808">Transferase</keyword>
<dbReference type="GO" id="GO:0008961">
    <property type="term" value="F:phosphatidylglycerol-prolipoprotein diacylglyceryl transferase activity"/>
    <property type="evidence" value="ECO:0007669"/>
    <property type="project" value="UniProtKB-UniRule"/>
</dbReference>
<comment type="similarity">
    <text evidence="1 7">Belongs to the Lgt family.</text>
</comment>
<feature type="transmembrane region" description="Helical" evidence="7">
    <location>
        <begin position="98"/>
        <end position="122"/>
    </location>
</feature>
<name>A0A6N4STN3_CYTH3</name>
<evidence type="ECO:0000256" key="7">
    <source>
        <dbReference type="HAMAP-Rule" id="MF_01147"/>
    </source>
</evidence>
<evidence type="ECO:0000256" key="6">
    <source>
        <dbReference type="ARBA" id="ARBA00023136"/>
    </source>
</evidence>
<keyword evidence="5 7" id="KW-1133">Transmembrane helix</keyword>
<protein>
    <recommendedName>
        <fullName evidence="7">Phosphatidylglycerol--prolipoprotein diacylglyceryl transferase</fullName>
        <ecNumber evidence="7">2.5.1.145</ecNumber>
    </recommendedName>
</protein>
<dbReference type="Pfam" id="PF01790">
    <property type="entry name" value="LGT"/>
    <property type="match status" value="1"/>
</dbReference>
<comment type="pathway">
    <text evidence="7">Protein modification; lipoprotein biosynthesis (diacylglyceryl transfer).</text>
</comment>
<dbReference type="OrthoDB" id="871140at2"/>
<proteinExistence type="inferred from homology"/>
<dbReference type="RefSeq" id="WP_011585789.1">
    <property type="nucleotide sequence ID" value="NC_008255.1"/>
</dbReference>
<evidence type="ECO:0000256" key="2">
    <source>
        <dbReference type="ARBA" id="ARBA00022475"/>
    </source>
</evidence>
<organism evidence="8 9">
    <name type="scientific">Cytophaga hutchinsonii (strain ATCC 33406 / DSM 1761 / CIP 103989 / NBRC 15051 / NCIMB 9469 / D465)</name>
    <dbReference type="NCBI Taxonomy" id="269798"/>
    <lineage>
        <taxon>Bacteria</taxon>
        <taxon>Pseudomonadati</taxon>
        <taxon>Bacteroidota</taxon>
        <taxon>Cytophagia</taxon>
        <taxon>Cytophagales</taxon>
        <taxon>Cytophagaceae</taxon>
        <taxon>Cytophaga</taxon>
    </lineage>
</organism>
<comment type="function">
    <text evidence="7">Catalyzes the transfer of the diacylglyceryl group from phosphatidylglycerol to the sulfhydryl group of the N-terminal cysteine of a prolipoprotein, the first step in the formation of mature lipoproteins.</text>
</comment>
<comment type="subcellular location">
    <subcellularLocation>
        <location evidence="7">Cell inner membrane</location>
        <topology evidence="7">Multi-pass membrane protein</topology>
    </subcellularLocation>
</comment>
<dbReference type="GO" id="GO:0005886">
    <property type="term" value="C:plasma membrane"/>
    <property type="evidence" value="ECO:0007669"/>
    <property type="project" value="UniProtKB-SubCell"/>
</dbReference>
<keyword evidence="7" id="KW-0997">Cell inner membrane</keyword>
<feature type="transmembrane region" description="Helical" evidence="7">
    <location>
        <begin position="21"/>
        <end position="44"/>
    </location>
</feature>